<keyword evidence="4" id="KW-1185">Reference proteome</keyword>
<gene>
    <name evidence="3" type="ORF">SGLAU_15585</name>
</gene>
<dbReference type="EMBL" id="CP009438">
    <property type="protein sequence ID" value="AIR99100.1"/>
    <property type="molecule type" value="Genomic_DNA"/>
</dbReference>
<dbReference type="KEGG" id="sgu:SGLAU_15585"/>
<dbReference type="STRING" id="1907.SGLAU_15585"/>
<dbReference type="Proteomes" id="UP000029482">
    <property type="component" value="Chromosome"/>
</dbReference>
<dbReference type="OrthoDB" id="4158356at2"/>
<reference evidence="4" key="1">
    <citation type="journal article" date="2015" name="J. Biotechnol.">
        <title>Complete genome sequence of the actinobacterium Streptomyces glaucescens GLA.O (DSM 40922) consisting of a linear chromosome and one linear plasmid.</title>
        <authorList>
            <person name="Ortseifen V."/>
            <person name="Winkler A."/>
            <person name="Albersmeier A."/>
            <person name="Wendler S."/>
            <person name="Puhler A."/>
            <person name="Kalinowski J."/>
            <person name="Ruckert C."/>
        </authorList>
    </citation>
    <scope>NUCLEOTIDE SEQUENCE [LARGE SCALE GENOMIC DNA]</scope>
    <source>
        <strain evidence="4">DSM 40922 / GLA O</strain>
    </source>
</reference>
<sequence>MSPETPPGTAQPAATMSDEVAAAEARRIIADAYRPTAATPTAYRDDSPLPHIGSTPPVAQPGRPPMSQGATDASVLMLSGGAAVSMTGLTAAVLMYASHTANPVVCAIVFGAPTAFLLALARLAKRAKPAPEIHQHYTGPVHQDQRTLHTTTRGVWAKTNNHDDGTTR</sequence>
<evidence type="ECO:0000256" key="2">
    <source>
        <dbReference type="SAM" id="Phobius"/>
    </source>
</evidence>
<evidence type="ECO:0000256" key="1">
    <source>
        <dbReference type="SAM" id="MobiDB-lite"/>
    </source>
</evidence>
<name>A0A089YZN5_STRGA</name>
<feature type="transmembrane region" description="Helical" evidence="2">
    <location>
        <begin position="73"/>
        <end position="95"/>
    </location>
</feature>
<dbReference type="RefSeq" id="WP_043501988.1">
    <property type="nucleotide sequence ID" value="NZ_CP009438.1"/>
</dbReference>
<feature type="region of interest" description="Disordered" evidence="1">
    <location>
        <begin position="37"/>
        <end position="68"/>
    </location>
</feature>
<keyword evidence="2" id="KW-1133">Transmembrane helix</keyword>
<dbReference type="eggNOG" id="ENOG5031HY5">
    <property type="taxonomic scope" value="Bacteria"/>
</dbReference>
<dbReference type="HOGENOM" id="CLU_141066_0_0_11"/>
<protein>
    <submittedName>
        <fullName evidence="3">Uncharacterized protein</fullName>
    </submittedName>
</protein>
<dbReference type="AlphaFoldDB" id="A0A089YZN5"/>
<proteinExistence type="predicted"/>
<organism evidence="3 4">
    <name type="scientific">Streptomyces glaucescens</name>
    <dbReference type="NCBI Taxonomy" id="1907"/>
    <lineage>
        <taxon>Bacteria</taxon>
        <taxon>Bacillati</taxon>
        <taxon>Actinomycetota</taxon>
        <taxon>Actinomycetes</taxon>
        <taxon>Kitasatosporales</taxon>
        <taxon>Streptomycetaceae</taxon>
        <taxon>Streptomyces</taxon>
    </lineage>
</organism>
<evidence type="ECO:0000313" key="3">
    <source>
        <dbReference type="EMBL" id="AIR99100.1"/>
    </source>
</evidence>
<accession>A0A089YZN5</accession>
<evidence type="ECO:0000313" key="4">
    <source>
        <dbReference type="Proteomes" id="UP000029482"/>
    </source>
</evidence>
<feature type="transmembrane region" description="Helical" evidence="2">
    <location>
        <begin position="101"/>
        <end position="121"/>
    </location>
</feature>
<feature type="region of interest" description="Disordered" evidence="1">
    <location>
        <begin position="140"/>
        <end position="168"/>
    </location>
</feature>
<keyword evidence="2" id="KW-0812">Transmembrane</keyword>
<keyword evidence="2" id="KW-0472">Membrane</keyword>